<protein>
    <submittedName>
        <fullName evidence="2">Uncharacterized protein</fullName>
    </submittedName>
</protein>
<feature type="transmembrane region" description="Helical" evidence="1">
    <location>
        <begin position="142"/>
        <end position="163"/>
    </location>
</feature>
<organism evidence="2 3">
    <name type="scientific">Autumnicola patrickiae</name>
    <dbReference type="NCBI Taxonomy" id="3075591"/>
    <lineage>
        <taxon>Bacteria</taxon>
        <taxon>Pseudomonadati</taxon>
        <taxon>Bacteroidota</taxon>
        <taxon>Flavobacteriia</taxon>
        <taxon>Flavobacteriales</taxon>
        <taxon>Flavobacteriaceae</taxon>
        <taxon>Autumnicola</taxon>
    </lineage>
</organism>
<gene>
    <name evidence="2" type="ORF">RM549_03150</name>
</gene>
<dbReference type="RefSeq" id="WP_311681000.1">
    <property type="nucleotide sequence ID" value="NZ_JAVRHM010000002.1"/>
</dbReference>
<reference evidence="2 3" key="1">
    <citation type="submission" date="2023-09" db="EMBL/GenBank/DDBJ databases">
        <authorList>
            <person name="Rey-Velasco X."/>
        </authorList>
    </citation>
    <scope>NUCLEOTIDE SEQUENCE [LARGE SCALE GENOMIC DNA]</scope>
    <source>
        <strain evidence="2 3">F188</strain>
    </source>
</reference>
<accession>A0ABU3DYG1</accession>
<keyword evidence="1" id="KW-1133">Transmembrane helix</keyword>
<sequence>MPNNGFKWRPNDNSATTNLRYTLEAEKWMKAVSSAQGKARPRSIWRDLGMISMLFELVFSVILLILLGLLQLITALIRFVETNIQNKSGSGKEQVREKSEPENIEEHKPDVVWNIKKEKRYPSGLQLIFWNSWGEVREIWRFLLMFVFIFACVISVFYLLSFWSSGQVHIGMGGYLVAGAISLWNAFIGSE</sequence>
<evidence type="ECO:0000313" key="2">
    <source>
        <dbReference type="EMBL" id="MDT0688763.1"/>
    </source>
</evidence>
<proteinExistence type="predicted"/>
<dbReference type="EMBL" id="JAVRHM010000002">
    <property type="protein sequence ID" value="MDT0688763.1"/>
    <property type="molecule type" value="Genomic_DNA"/>
</dbReference>
<keyword evidence="3" id="KW-1185">Reference proteome</keyword>
<feature type="transmembrane region" description="Helical" evidence="1">
    <location>
        <begin position="57"/>
        <end position="80"/>
    </location>
</feature>
<keyword evidence="1" id="KW-0472">Membrane</keyword>
<keyword evidence="1" id="KW-0812">Transmembrane</keyword>
<comment type="caution">
    <text evidence="2">The sequence shown here is derived from an EMBL/GenBank/DDBJ whole genome shotgun (WGS) entry which is preliminary data.</text>
</comment>
<evidence type="ECO:0000256" key="1">
    <source>
        <dbReference type="SAM" id="Phobius"/>
    </source>
</evidence>
<feature type="transmembrane region" description="Helical" evidence="1">
    <location>
        <begin position="169"/>
        <end position="188"/>
    </location>
</feature>
<dbReference type="Proteomes" id="UP001261624">
    <property type="component" value="Unassembled WGS sequence"/>
</dbReference>
<evidence type="ECO:0000313" key="3">
    <source>
        <dbReference type="Proteomes" id="UP001261624"/>
    </source>
</evidence>
<name>A0ABU3DYG1_9FLAO</name>